<reference evidence="1" key="1">
    <citation type="journal article" date="2015" name="Nature">
        <title>Complex archaea that bridge the gap between prokaryotes and eukaryotes.</title>
        <authorList>
            <person name="Spang A."/>
            <person name="Saw J.H."/>
            <person name="Jorgensen S.L."/>
            <person name="Zaremba-Niedzwiedzka K."/>
            <person name="Martijn J."/>
            <person name="Lind A.E."/>
            <person name="van Eijk R."/>
            <person name="Schleper C."/>
            <person name="Guy L."/>
            <person name="Ettema T.J."/>
        </authorList>
    </citation>
    <scope>NUCLEOTIDE SEQUENCE</scope>
</reference>
<dbReference type="EMBL" id="LAZR01000051">
    <property type="protein sequence ID" value="KKN98532.1"/>
    <property type="molecule type" value="Genomic_DNA"/>
</dbReference>
<name>A0A0F9VFF9_9ZZZZ</name>
<evidence type="ECO:0000313" key="1">
    <source>
        <dbReference type="EMBL" id="KKN98532.1"/>
    </source>
</evidence>
<comment type="caution">
    <text evidence="1">The sequence shown here is derived from an EMBL/GenBank/DDBJ whole genome shotgun (WGS) entry which is preliminary data.</text>
</comment>
<gene>
    <name evidence="1" type="ORF">LCGC14_0146430</name>
</gene>
<accession>A0A0F9VFF9</accession>
<organism evidence="1">
    <name type="scientific">marine sediment metagenome</name>
    <dbReference type="NCBI Taxonomy" id="412755"/>
    <lineage>
        <taxon>unclassified sequences</taxon>
        <taxon>metagenomes</taxon>
        <taxon>ecological metagenomes</taxon>
    </lineage>
</organism>
<proteinExistence type="predicted"/>
<sequence length="99" mass="11149">MSDEKLTEDCVVCGSTIRDFMAEKTHKLTPGQTDHSVKVRIRIGSWNPLSVEEAEKFCSSCADTLIIEINKAIAPTLNILLSKRLVKADMARFKDPRER</sequence>
<protein>
    <submittedName>
        <fullName evidence="1">Uncharacterized protein</fullName>
    </submittedName>
</protein>
<dbReference type="AlphaFoldDB" id="A0A0F9VFF9"/>